<dbReference type="Proteomes" id="UP000307781">
    <property type="component" value="Unassembled WGS sequence"/>
</dbReference>
<gene>
    <name evidence="1" type="ORF">FEI14_01620</name>
</gene>
<dbReference type="RefSeq" id="WP_138117716.1">
    <property type="nucleotide sequence ID" value="NZ_VBWN01000001.1"/>
</dbReference>
<organism evidence="1 2">
    <name type="scientific">Lacticaseibacillus zeae</name>
    <name type="common">Lactobacillus zeae</name>
    <dbReference type="NCBI Taxonomy" id="57037"/>
    <lineage>
        <taxon>Bacteria</taxon>
        <taxon>Bacillati</taxon>
        <taxon>Bacillota</taxon>
        <taxon>Bacilli</taxon>
        <taxon>Lactobacillales</taxon>
        <taxon>Lactobacillaceae</taxon>
        <taxon>Lacticaseibacillus</taxon>
    </lineage>
</organism>
<evidence type="ECO:0000313" key="1">
    <source>
        <dbReference type="EMBL" id="TLF43595.1"/>
    </source>
</evidence>
<reference evidence="1 2" key="1">
    <citation type="submission" date="2019-05" db="EMBL/GenBank/DDBJ databases">
        <title>Genome-based reclassification of Lactobacillus casei as Lactobacillus casei subsp. casei. subsp.nov., description of Lactobacillus casei subsp. zeae subsp. nov., and emended description of Lactobacillus casei.</title>
        <authorList>
            <person name="Huang C.-H."/>
        </authorList>
    </citation>
    <scope>NUCLEOTIDE SEQUENCE [LARGE SCALE GENOMIC DNA]</scope>
    <source>
        <strain evidence="1 2">CRBIP24.58</strain>
    </source>
</reference>
<evidence type="ECO:0000313" key="2">
    <source>
        <dbReference type="Proteomes" id="UP000307781"/>
    </source>
</evidence>
<sequence length="127" mass="14998">MSNETKRDVFDEVLDEWQIDETMPDANWKYPDFKLVRIKEERFKDRYDAALPDDLPVIPKEIGEYIERQKQGSTLRSAIIDATDFHAVDDEEADWIFYHSDTFALAWLLGVWRVEETGEIVKLEAEK</sequence>
<protein>
    <submittedName>
        <fullName evidence="1">DUF1642 domain-containing protein</fullName>
    </submittedName>
</protein>
<dbReference type="EMBL" id="VBWN01000001">
    <property type="protein sequence ID" value="TLF43595.1"/>
    <property type="molecule type" value="Genomic_DNA"/>
</dbReference>
<name>A0A5R8M243_LACZE</name>
<accession>A0A5R8M243</accession>
<dbReference type="AlphaFoldDB" id="A0A5R8M243"/>
<comment type="caution">
    <text evidence="1">The sequence shown here is derived from an EMBL/GenBank/DDBJ whole genome shotgun (WGS) entry which is preliminary data.</text>
</comment>
<proteinExistence type="predicted"/>